<dbReference type="KEGG" id="nec:KGD82_16670"/>
<evidence type="ECO:0000313" key="1">
    <source>
        <dbReference type="EMBL" id="QVJ00393.1"/>
    </source>
</evidence>
<evidence type="ECO:0000313" key="2">
    <source>
        <dbReference type="Proteomes" id="UP000682416"/>
    </source>
</evidence>
<name>A0A975QJE5_9ACTN</name>
<keyword evidence="2" id="KW-1185">Reference proteome</keyword>
<dbReference type="AlphaFoldDB" id="A0A975QJE5"/>
<gene>
    <name evidence="1" type="ORF">KGD82_16670</name>
</gene>
<accession>A0A975QJE5</accession>
<dbReference type="EMBL" id="CP074402">
    <property type="protein sequence ID" value="QVJ00393.1"/>
    <property type="molecule type" value="Genomic_DNA"/>
</dbReference>
<protein>
    <submittedName>
        <fullName evidence="1">Uncharacterized protein</fullName>
    </submittedName>
</protein>
<organism evidence="1 2">
    <name type="scientific">Nocardiopsis eucommiae</name>
    <dbReference type="NCBI Taxonomy" id="2831970"/>
    <lineage>
        <taxon>Bacteria</taxon>
        <taxon>Bacillati</taxon>
        <taxon>Actinomycetota</taxon>
        <taxon>Actinomycetes</taxon>
        <taxon>Streptosporangiales</taxon>
        <taxon>Nocardiopsidaceae</taxon>
        <taxon>Nocardiopsis</taxon>
    </lineage>
</organism>
<reference evidence="1" key="1">
    <citation type="submission" date="2021-05" db="EMBL/GenBank/DDBJ databases">
        <authorList>
            <person name="Kaiqin L."/>
            <person name="Jian G."/>
        </authorList>
    </citation>
    <scope>NUCLEOTIDE SEQUENCE</scope>
    <source>
        <strain evidence="1">HDS5</strain>
    </source>
</reference>
<sequence>MPLIPDGRTRQGKAAAADLLAADIPAPGVIHAADQFDEEIADMLLAAAERMGPVRVVRADGTTVVFTPAPTTTEGPRFL</sequence>
<dbReference type="Proteomes" id="UP000682416">
    <property type="component" value="Chromosome"/>
</dbReference>
<proteinExistence type="predicted"/>